<dbReference type="InterPro" id="IPR045854">
    <property type="entry name" value="NO2/SO3_Rdtase_4Fe4S_sf"/>
</dbReference>
<comment type="caution">
    <text evidence="10">The sequence shown here is derived from an EMBL/GenBank/DDBJ whole genome shotgun (WGS) entry which is preliminary data.</text>
</comment>
<dbReference type="Gene3D" id="3.30.413.10">
    <property type="entry name" value="Sulfite Reductase Hemoprotein, domain 1"/>
    <property type="match status" value="2"/>
</dbReference>
<evidence type="ECO:0000259" key="9">
    <source>
        <dbReference type="Pfam" id="PF03460"/>
    </source>
</evidence>
<keyword evidence="6" id="KW-0408">Iron</keyword>
<organism evidence="10 11">
    <name type="scientific">Planctopirus hydrillae</name>
    <dbReference type="NCBI Taxonomy" id="1841610"/>
    <lineage>
        <taxon>Bacteria</taxon>
        <taxon>Pseudomonadati</taxon>
        <taxon>Planctomycetota</taxon>
        <taxon>Planctomycetia</taxon>
        <taxon>Planctomycetales</taxon>
        <taxon>Planctomycetaceae</taxon>
        <taxon>Planctopirus</taxon>
    </lineage>
</organism>
<dbReference type="GO" id="GO:0016491">
    <property type="term" value="F:oxidoreductase activity"/>
    <property type="evidence" value="ECO:0007669"/>
    <property type="project" value="UniProtKB-KW"/>
</dbReference>
<evidence type="ECO:0000256" key="2">
    <source>
        <dbReference type="ARBA" id="ARBA00022485"/>
    </source>
</evidence>
<accession>A0A1C3EDV1</accession>
<feature type="domain" description="Nitrite/Sulfite reductase ferredoxin-like" evidence="9">
    <location>
        <begin position="391"/>
        <end position="455"/>
    </location>
</feature>
<evidence type="ECO:0000256" key="6">
    <source>
        <dbReference type="ARBA" id="ARBA00023004"/>
    </source>
</evidence>
<dbReference type="OrthoDB" id="9803707at2"/>
<keyword evidence="3" id="KW-0349">Heme</keyword>
<feature type="domain" description="Nitrite/Sulfite reductase ferredoxin-like" evidence="9">
    <location>
        <begin position="135"/>
        <end position="185"/>
    </location>
</feature>
<dbReference type="RefSeq" id="WP_068847790.1">
    <property type="nucleotide sequence ID" value="NZ_LYDR01000086.1"/>
</dbReference>
<keyword evidence="2" id="KW-0004">4Fe-4S</keyword>
<dbReference type="GO" id="GO:0020037">
    <property type="term" value="F:heme binding"/>
    <property type="evidence" value="ECO:0007669"/>
    <property type="project" value="InterPro"/>
</dbReference>
<proteinExistence type="inferred from homology"/>
<dbReference type="Pfam" id="PF03460">
    <property type="entry name" value="NIR_SIR_ferr"/>
    <property type="match status" value="2"/>
</dbReference>
<dbReference type="Proteomes" id="UP000094828">
    <property type="component" value="Unassembled WGS sequence"/>
</dbReference>
<dbReference type="SUPFAM" id="SSF56014">
    <property type="entry name" value="Nitrite and sulphite reductase 4Fe-4S domain-like"/>
    <property type="match status" value="2"/>
</dbReference>
<dbReference type="NCBIfam" id="NF007126">
    <property type="entry name" value="PRK09567.1"/>
    <property type="match status" value="1"/>
</dbReference>
<dbReference type="STRING" id="1841610.A6X21_22365"/>
<feature type="domain" description="Nitrite/sulphite reductase 4Fe-4S" evidence="8">
    <location>
        <begin position="471"/>
        <end position="606"/>
    </location>
</feature>
<evidence type="ECO:0000256" key="4">
    <source>
        <dbReference type="ARBA" id="ARBA00022723"/>
    </source>
</evidence>
<dbReference type="NCBIfam" id="TIGR02435">
    <property type="entry name" value="CobG"/>
    <property type="match status" value="1"/>
</dbReference>
<comment type="similarity">
    <text evidence="1">Belongs to the nitrite and sulfite reductase 4Fe-4S domain family.</text>
</comment>
<dbReference type="PANTHER" id="PTHR32439:SF0">
    <property type="entry name" value="FERREDOXIN--NITRITE REDUCTASE, CHLOROPLASTIC"/>
    <property type="match status" value="1"/>
</dbReference>
<keyword evidence="4" id="KW-0479">Metal-binding</keyword>
<dbReference type="GO" id="GO:0051539">
    <property type="term" value="F:4 iron, 4 sulfur cluster binding"/>
    <property type="evidence" value="ECO:0007669"/>
    <property type="project" value="UniProtKB-KW"/>
</dbReference>
<dbReference type="PRINTS" id="PR00397">
    <property type="entry name" value="SIROHAEM"/>
</dbReference>
<keyword evidence="11" id="KW-1185">Reference proteome</keyword>
<evidence type="ECO:0000256" key="5">
    <source>
        <dbReference type="ARBA" id="ARBA00023002"/>
    </source>
</evidence>
<evidence type="ECO:0000313" key="11">
    <source>
        <dbReference type="Proteomes" id="UP000094828"/>
    </source>
</evidence>
<feature type="domain" description="Nitrite/sulphite reductase 4Fe-4S" evidence="8">
    <location>
        <begin position="205"/>
        <end position="366"/>
    </location>
</feature>
<dbReference type="InterPro" id="IPR005117">
    <property type="entry name" value="NiRdtase/SiRdtase_haem-b_fer"/>
</dbReference>
<protein>
    <submittedName>
        <fullName evidence="10">Ferredoxin--nitrite reductase</fullName>
    </submittedName>
</protein>
<dbReference type="InterPro" id="IPR012798">
    <property type="entry name" value="Cbl_synth_CobG-like"/>
</dbReference>
<evidence type="ECO:0000256" key="3">
    <source>
        <dbReference type="ARBA" id="ARBA00022617"/>
    </source>
</evidence>
<dbReference type="SUPFAM" id="SSF55124">
    <property type="entry name" value="Nitrite/Sulfite reductase N-terminal domain-like"/>
    <property type="match status" value="2"/>
</dbReference>
<dbReference type="PROSITE" id="PS00365">
    <property type="entry name" value="NIR_SIR"/>
    <property type="match status" value="1"/>
</dbReference>
<dbReference type="AlphaFoldDB" id="A0A1C3EDV1"/>
<evidence type="ECO:0000259" key="8">
    <source>
        <dbReference type="Pfam" id="PF01077"/>
    </source>
</evidence>
<dbReference type="Pfam" id="PF01077">
    <property type="entry name" value="NIR_SIR"/>
    <property type="match status" value="2"/>
</dbReference>
<dbReference type="InterPro" id="IPR051329">
    <property type="entry name" value="NIR_SIR_4Fe-4S"/>
</dbReference>
<keyword evidence="7" id="KW-0411">Iron-sulfur</keyword>
<evidence type="ECO:0000256" key="7">
    <source>
        <dbReference type="ARBA" id="ARBA00023014"/>
    </source>
</evidence>
<evidence type="ECO:0000256" key="1">
    <source>
        <dbReference type="ARBA" id="ARBA00010429"/>
    </source>
</evidence>
<reference evidence="10 11" key="1">
    <citation type="submission" date="2016-05" db="EMBL/GenBank/DDBJ databases">
        <title>Genomic and physiological characterization of Planctopirus sp. isolated from fresh water lake.</title>
        <authorList>
            <person name="Subhash Y."/>
            <person name="Ramana C."/>
        </authorList>
    </citation>
    <scope>NUCLEOTIDE SEQUENCE [LARGE SCALE GENOMIC DNA]</scope>
    <source>
        <strain evidence="10 11">JC280</strain>
    </source>
</reference>
<keyword evidence="5" id="KW-0560">Oxidoreductase</keyword>
<sequence>MTQDNGFTDSQKSYLQGFALGADVARKVKGLPVIADSGGGCVEAVNSLATTIQIGPRATQAALPATGRNRELAAQERFLAQGKKLSNEEQAKRDKDPLSIWPQMQAAAAEGVFPKGTDVFLWKFHGLFQVAPAQDSFMCRLRIAGGELKSWQLRGIADLAQEHAGHYLDVTTRANLQLREISAEKGCAIHTGLVELGLVNKGSGADNIRNVTSSATSGFDADELIDTLPYAKAMHHHILNDRECYGLPRKFNISFDGGGRIATLEETNDVGFQAVRVAEVNATNACPAGIYFRLTLGGITGHHDFARDTGILIKPSESIAVASAIVKVFVDHGDRTDRKKARLKYLLDDWDFAKFIEHVERELGRPLLRMSSEDCEPARPVDRWAHIGFHAQQQEDRHYCGVVLPVGRLTCDQARGLARLAETHGSGRIRLTVWQNLLIPDIATADIPAVQRGIENLGLEWRATSVRSGLIACTGSAGCKFAAADTKRHALLLADHLDERIELDAPINIHFTGCHHSCAQHYIGDIGLRGTKVEVDDDLVDGYEIVVGGGYADQQAIGRQLFPQVPFTEVPRLVERLLGFYVDARDECEPFSKFINRHSIERLREVTHFHPVLVP</sequence>
<dbReference type="InterPro" id="IPR036136">
    <property type="entry name" value="Nit/Sulf_reduc_fer-like_dom_sf"/>
</dbReference>
<dbReference type="InterPro" id="IPR006067">
    <property type="entry name" value="NO2/SO3_Rdtase_4Fe4S_dom"/>
</dbReference>
<dbReference type="EMBL" id="LYDR01000086">
    <property type="protein sequence ID" value="ODA31432.1"/>
    <property type="molecule type" value="Genomic_DNA"/>
</dbReference>
<evidence type="ECO:0000313" key="10">
    <source>
        <dbReference type="EMBL" id="ODA31432.1"/>
    </source>
</evidence>
<name>A0A1C3EDV1_9PLAN</name>
<dbReference type="InterPro" id="IPR006066">
    <property type="entry name" value="NO2/SO3_Rdtase_FeS/sirohaem_BS"/>
</dbReference>
<dbReference type="GO" id="GO:0046872">
    <property type="term" value="F:metal ion binding"/>
    <property type="evidence" value="ECO:0007669"/>
    <property type="project" value="UniProtKB-KW"/>
</dbReference>
<dbReference type="Gene3D" id="3.90.480.10">
    <property type="entry name" value="Sulfite Reductase Hemoprotein,Domain 2"/>
    <property type="match status" value="1"/>
</dbReference>
<dbReference type="PANTHER" id="PTHR32439">
    <property type="entry name" value="FERREDOXIN--NITRITE REDUCTASE, CHLOROPLASTIC"/>
    <property type="match status" value="1"/>
</dbReference>
<gene>
    <name evidence="10" type="primary">nirA</name>
    <name evidence="10" type="ORF">A6X21_22365</name>
</gene>